<dbReference type="AGR" id="MGI:1924608"/>
<dbReference type="HOGENOM" id="CLU_2183113_0_0_1"/>
<evidence type="ECO:0000313" key="4">
    <source>
        <dbReference type="Proteomes" id="UP000000589"/>
    </source>
</evidence>
<dbReference type="BioGRID-ORCS" id="77358">
    <property type="hits" value="2 hits in 76 CRISPR screens"/>
</dbReference>
<dbReference type="VEuPathDB" id="HostDB:ENSMUSG00000094447"/>
<dbReference type="EMBL" id="AK020480">
    <property type="protein sequence ID" value="BAB32116.1"/>
    <property type="molecule type" value="mRNA"/>
</dbReference>
<dbReference type="Ensembl" id="ENSMUST00000227772.2">
    <property type="protein sequence ID" value="ENSMUSP00000154567.2"/>
    <property type="gene ID" value="ENSMUSG00000094447.3"/>
</dbReference>
<name>Q9CX21_MOUSE</name>
<dbReference type="GeneID" id="77358"/>
<dbReference type="RefSeq" id="NP_001243090.1">
    <property type="nucleotide sequence ID" value="NM_001256161.1"/>
</dbReference>
<reference evidence="1" key="3">
    <citation type="journal article" date="2000" name="Genome Res.">
        <title>RIKEN integrated sequence analysis (RISA) system--384-format sequencing pipeline with 384 multicapillary sequencer.</title>
        <authorList>
            <person name="Shibata K."/>
            <person name="Itoh M."/>
            <person name="Aizawa K."/>
            <person name="Nagaoka S."/>
            <person name="Sasaki N."/>
            <person name="Carninci P."/>
            <person name="Konno H."/>
            <person name="Akiyama J."/>
            <person name="Nishi K."/>
            <person name="Kitsunai T."/>
            <person name="Tashiro H."/>
            <person name="Itoh M."/>
            <person name="Sumi N."/>
            <person name="Ishii Y."/>
            <person name="Nakamura S."/>
            <person name="Hazama M."/>
            <person name="Nishine T."/>
            <person name="Harada A."/>
            <person name="Yamamoto R."/>
            <person name="Matsumoto H."/>
            <person name="Sakaguchi S."/>
            <person name="Ikegami T."/>
            <person name="Kashiwagi K."/>
            <person name="Fujiwake S."/>
            <person name="Inoue K."/>
            <person name="Togawa Y."/>
            <person name="Izawa M."/>
            <person name="Ohara E."/>
            <person name="Watahiki M."/>
            <person name="Yoneda Y."/>
            <person name="Ishikawa T."/>
            <person name="Ozawa K."/>
            <person name="Tanaka T."/>
            <person name="Matsuura S."/>
            <person name="Kawai J."/>
            <person name="Okazaki Y."/>
            <person name="Muramatsu M."/>
            <person name="Inoue Y."/>
            <person name="Kira A."/>
            <person name="Hayashizaki Y."/>
        </authorList>
    </citation>
    <scope>NUCLEOTIDE SEQUENCE</scope>
    <source>
        <strain evidence="1">C57BL/6J</strain>
        <tissue evidence="1">Embryonic body between diaphragm region and neck</tissue>
    </source>
</reference>
<dbReference type="MGI" id="MGI:1924608">
    <property type="gene designation" value="9430069I07Rik"/>
</dbReference>
<reference evidence="1" key="7">
    <citation type="journal article" date="2005" name="Science">
        <title>The Transcriptional Landscape of the Mammalian Genome.</title>
        <authorList>
            <consortium name="The FANTOM Consortium"/>
            <consortium name="Riken Genome Exploration Research Group and Genome Science Group (Genome Network Project Core Group)"/>
        </authorList>
    </citation>
    <scope>NUCLEOTIDE SEQUENCE</scope>
    <source>
        <strain evidence="1">C57BL/6J</strain>
        <tissue evidence="1">Embryonic body between diaphragm region and neck</tissue>
    </source>
</reference>
<dbReference type="AlphaFoldDB" id="Q9CX21"/>
<dbReference type="Ensembl" id="ENSMUST00000179647.2">
    <property type="protein sequence ID" value="ENSMUSP00000136383.2"/>
    <property type="gene ID" value="ENSMUSG00000094447.3"/>
</dbReference>
<evidence type="ECO:0000313" key="2">
    <source>
        <dbReference type="Ensembl" id="ENSMUSP00000136383.2"/>
    </source>
</evidence>
<dbReference type="UCSC" id="uc007vlp.2">
    <property type="organism name" value="mouse"/>
</dbReference>
<protein>
    <submittedName>
        <fullName evidence="2">RIKEN cDNA 9430069I07 gene</fullName>
    </submittedName>
</protein>
<reference evidence="1" key="2">
    <citation type="journal article" date="2000" name="Genome Res.">
        <title>Normalization and subtraction of cap-trapper-selected cDNAs to prepare full-length cDNA libraries for rapid discovery of new genes.</title>
        <authorList>
            <person name="Carninci P."/>
            <person name="Shibata Y."/>
            <person name="Hayatsu N."/>
            <person name="Sugahara Y."/>
            <person name="Shibata K."/>
            <person name="Itoh M."/>
            <person name="Konno H."/>
            <person name="Okazaki Y."/>
            <person name="Muramatsu M."/>
            <person name="Hayashizaki Y."/>
        </authorList>
    </citation>
    <scope>NUCLEOTIDE SEQUENCE</scope>
    <source>
        <strain evidence="1">C57BL/6J</strain>
        <tissue evidence="1">Embryonic body between diaphragm region and neck</tissue>
    </source>
</reference>
<reference evidence="1" key="8">
    <citation type="journal article" date="2005" name="Science">
        <title>Antisense Transcription in the Mammalian Transcriptome.</title>
        <authorList>
            <consortium name="RIKEN Genome Exploration Research Group and Genome Science Group (Genome Network Project Core Group) and the FANTOM Consortium"/>
        </authorList>
    </citation>
    <scope>NUCLEOTIDE SEQUENCE</scope>
    <source>
        <strain evidence="1">C57BL/6J</strain>
        <tissue evidence="1">Embryonic body between diaphragm region and neck</tissue>
    </source>
</reference>
<proteinExistence type="evidence at transcript level"/>
<organism evidence="1">
    <name type="scientific">Mus musculus</name>
    <name type="common">Mouse</name>
    <dbReference type="NCBI Taxonomy" id="10090"/>
    <lineage>
        <taxon>Eukaryota</taxon>
        <taxon>Metazoa</taxon>
        <taxon>Chordata</taxon>
        <taxon>Craniata</taxon>
        <taxon>Vertebrata</taxon>
        <taxon>Euteleostomi</taxon>
        <taxon>Mammalia</taxon>
        <taxon>Eutheria</taxon>
        <taxon>Euarchontoglires</taxon>
        <taxon>Glires</taxon>
        <taxon>Rodentia</taxon>
        <taxon>Myomorpha</taxon>
        <taxon>Muroidea</taxon>
        <taxon>Muridae</taxon>
        <taxon>Murinae</taxon>
        <taxon>Mus</taxon>
        <taxon>Mus</taxon>
    </lineage>
</organism>
<reference evidence="2" key="10">
    <citation type="journal article" date="2011" name="PLoS Biol.">
        <title>Modernizing reference genome assemblies.</title>
        <authorList>
            <person name="Church D.M."/>
            <person name="Schneider V.A."/>
            <person name="Graves T."/>
            <person name="Auger K."/>
            <person name="Cunningham F."/>
            <person name="Bouk N."/>
            <person name="Chen H.C."/>
            <person name="Agarwala R."/>
            <person name="McLaren W.M."/>
            <person name="Ritchie G.R."/>
            <person name="Albracht D."/>
            <person name="Kremitzki M."/>
            <person name="Rock S."/>
            <person name="Kotkiewicz H."/>
            <person name="Kremitzki C."/>
            <person name="Wollam A."/>
            <person name="Trani L."/>
            <person name="Fulton L."/>
            <person name="Fulton R."/>
            <person name="Matthews L."/>
            <person name="Whitehead S."/>
            <person name="Chow W."/>
            <person name="Torrance J."/>
            <person name="Dunn M."/>
            <person name="Harden G."/>
            <person name="Threadgold G."/>
            <person name="Wood J."/>
            <person name="Collins J."/>
            <person name="Heath P."/>
            <person name="Griffiths G."/>
            <person name="Pelan S."/>
            <person name="Grafham D."/>
            <person name="Eichler E.E."/>
            <person name="Weinstock G."/>
            <person name="Mardis E.R."/>
            <person name="Wilson R.K."/>
            <person name="Howe K."/>
            <person name="Flicek P."/>
            <person name="Hubbard T."/>
        </authorList>
    </citation>
    <scope>NUCLEOTIDE SEQUENCE [LARGE SCALE GENOMIC DNA]</scope>
    <source>
        <strain evidence="2">C57BL/6J</strain>
    </source>
</reference>
<dbReference type="KEGG" id="mmu:77358"/>
<reference evidence="2 4" key="9">
    <citation type="journal article" date="2009" name="PLoS Biol.">
        <title>Lineage-specific biology revealed by a finished genome assembly of the mouse.</title>
        <authorList>
            <consortium name="Mouse Genome Sequencing Consortium"/>
            <person name="Church D.M."/>
            <person name="Goodstadt L."/>
            <person name="Hillier L.W."/>
            <person name="Zody M.C."/>
            <person name="Goldstein S."/>
            <person name="She X."/>
            <person name="Bult C.J."/>
            <person name="Agarwala R."/>
            <person name="Cherry J.L."/>
            <person name="DiCuccio M."/>
            <person name="Hlavina W."/>
            <person name="Kapustin Y."/>
            <person name="Meric P."/>
            <person name="Maglott D."/>
            <person name="Birtle Z."/>
            <person name="Marques A.C."/>
            <person name="Graves T."/>
            <person name="Zhou S."/>
            <person name="Teague B."/>
            <person name="Potamousis K."/>
            <person name="Churas C."/>
            <person name="Place M."/>
            <person name="Herschleb J."/>
            <person name="Runnheim R."/>
            <person name="Forrest D."/>
            <person name="Amos-Landgraf J."/>
            <person name="Schwartz D.C."/>
            <person name="Cheng Z."/>
            <person name="Lindblad-Toh K."/>
            <person name="Eichler E.E."/>
            <person name="Ponting C.P."/>
        </authorList>
    </citation>
    <scope>NUCLEOTIDE SEQUENCE [LARGE SCALE GENOMIC DNA]</scope>
    <source>
        <strain evidence="2 4">C57BL/6J</strain>
    </source>
</reference>
<gene>
    <name evidence="2 3" type="primary">9430069I07Rik</name>
</gene>
<dbReference type="GeneTree" id="ENSGT00700000106136"/>
<evidence type="ECO:0000313" key="3">
    <source>
        <dbReference type="MGI" id="MGI:1924608"/>
    </source>
</evidence>
<reference evidence="1" key="1">
    <citation type="journal article" date="1999" name="Methods Enzymol.">
        <title>High-efficiency full-length cDNA cloning.</title>
        <authorList>
            <person name="Carninci P."/>
            <person name="Hayashizaki Y."/>
        </authorList>
    </citation>
    <scope>NUCLEOTIDE SEQUENCE</scope>
    <source>
        <strain evidence="1">C57BL/6J</strain>
        <tissue evidence="1">Embryonic body between diaphragm region and neck</tissue>
    </source>
</reference>
<reference evidence="2" key="11">
    <citation type="submission" date="2025-05" db="UniProtKB">
        <authorList>
            <consortium name="Ensembl"/>
        </authorList>
    </citation>
    <scope>IDENTIFICATION</scope>
    <source>
        <strain evidence="2">C57BL/6J</strain>
    </source>
</reference>
<evidence type="ECO:0000313" key="1">
    <source>
        <dbReference type="EMBL" id="BAB32116.1"/>
    </source>
</evidence>
<dbReference type="Bgee" id="ENSMUSG00000094447">
    <property type="expression patterns" value="Expressed in epiblast cell in embryo and 25 other cell types or tissues"/>
</dbReference>
<sequence length="111" mass="12668">MSITKAAGSLRISRMGRAQCLTTEMYEPGVLRQKWAQLCSKTLHMWTAAKEDKEGFLGAPRQTQVLFGMRSSSGKLSWAMKDTPCPHPFFYKENIFPTVLRLMRGEEVLRL</sequence>
<dbReference type="OrthoDB" id="10291474at2759"/>
<keyword evidence="4" id="KW-1185">Reference proteome</keyword>
<reference evidence="1" key="5">
    <citation type="journal article" date="2001" name="Nature">
        <title>Functional annotation of a full-length mouse cDNA collection.</title>
        <authorList>
            <consortium name="The RIKEN Genome Exploration Research Group Phase II Team and the FANTOM Consortium"/>
        </authorList>
    </citation>
    <scope>NUCLEOTIDE SEQUENCE</scope>
    <source>
        <strain evidence="1">C57BL/6J</strain>
        <tissue evidence="1">Embryonic body between diaphragm region and neck</tissue>
    </source>
</reference>
<reference evidence="1" key="6">
    <citation type="journal article" date="2002" name="Nature">
        <title>Analysis of the mouse transcriptome based on functional annotation of 60,770 full-length cDNAs.</title>
        <authorList>
            <consortium name="The FANTOM Consortium and the RIKEN Genome Exploration Research Group Phase I and II Team"/>
        </authorList>
    </citation>
    <scope>NUCLEOTIDE SEQUENCE</scope>
    <source>
        <strain evidence="1">C57BL/6J</strain>
        <tissue evidence="1">Embryonic body between diaphragm region and neck</tissue>
    </source>
</reference>
<accession>Q9CX21</accession>
<dbReference type="Proteomes" id="UP000000589">
    <property type="component" value="Chromosome 15"/>
</dbReference>
<reference evidence="1" key="4">
    <citation type="submission" date="2000-08" db="EMBL/GenBank/DDBJ databases">
        <authorList>
            <person name="Adachi J."/>
            <person name="Aizawa K."/>
            <person name="Akahira S."/>
            <person name="Akimura T."/>
            <person name="Arai A."/>
            <person name="Aono H."/>
            <person name="Arakawa T."/>
            <person name="Bono H."/>
            <person name="Carninci P."/>
            <person name="Fukuda S."/>
            <person name="Fukunishi Y."/>
            <person name="Furuno M."/>
            <person name="Hanagaki T."/>
            <person name="Hara A."/>
            <person name="Hayatsu N."/>
            <person name="Hiramoto K."/>
            <person name="Hiraoka T."/>
            <person name="Hori F."/>
            <person name="Imotani K."/>
            <person name="Ishii Y."/>
            <person name="Itoh M."/>
            <person name="Izawa M."/>
            <person name="Kasukawa T."/>
            <person name="Kato H."/>
            <person name="Kawai J."/>
            <person name="Kojima Y."/>
            <person name="Konno H."/>
            <person name="Kouda M."/>
            <person name="Koya S."/>
            <person name="Kurihara C."/>
            <person name="Matsuyama T."/>
            <person name="Miyazaki A."/>
            <person name="Nishi K."/>
            <person name="Nomura K."/>
            <person name="Numazaki R."/>
            <person name="Ohno M."/>
            <person name="Okazaki Y."/>
            <person name="Okido T."/>
            <person name="Owa C."/>
            <person name="Saito H."/>
            <person name="Saito R."/>
            <person name="Sakai C."/>
            <person name="Sakai K."/>
            <person name="Sano H."/>
            <person name="Sasaki D."/>
            <person name="Shibata K."/>
            <person name="Shibata Y."/>
            <person name="Shinagawa A."/>
            <person name="Shiraki T."/>
            <person name="Sogabe Y."/>
            <person name="Suzuki H."/>
            <person name="Tagami M."/>
            <person name="Tagawa A."/>
            <person name="Takahashi F."/>
            <person name="Tanaka T."/>
            <person name="Tejima Y."/>
            <person name="Toya T."/>
            <person name="Yamamura T."/>
            <person name="Yasunishi A."/>
            <person name="Yoshida K."/>
            <person name="Yoshino M."/>
            <person name="Muramatsu M."/>
            <person name="Hayashizaki Y."/>
        </authorList>
    </citation>
    <scope>NUCLEOTIDE SEQUENCE</scope>
    <source>
        <strain evidence="1">C57BL/6J</strain>
        <tissue evidence="1">Embryonic body between diaphragm region and neck</tissue>
    </source>
</reference>
<dbReference type="PaxDb" id="10090-ENSMUSP00000136383"/>